<dbReference type="AlphaFoldDB" id="A0A347TJN7"/>
<dbReference type="PROSITE" id="PS51257">
    <property type="entry name" value="PROKAR_LIPOPROTEIN"/>
    <property type="match status" value="1"/>
</dbReference>
<protein>
    <submittedName>
        <fullName evidence="4">Putative membrane protein</fullName>
    </submittedName>
</protein>
<proteinExistence type="predicted"/>
<dbReference type="EMBL" id="NXAO01000047">
    <property type="protein sequence ID" value="PHO14789.1"/>
    <property type="molecule type" value="Genomic_DNA"/>
</dbReference>
<keyword evidence="2" id="KW-1133">Transmembrane helix</keyword>
<name>A0A347TJN7_9BACT</name>
<keyword evidence="1" id="KW-0175">Coiled coil</keyword>
<evidence type="ECO:0000313" key="7">
    <source>
        <dbReference type="Proteomes" id="UP000264693"/>
    </source>
</evidence>
<accession>A0A347TJN7</accession>
<feature type="chain" id="PRO_5017532968" evidence="3">
    <location>
        <begin position="20"/>
        <end position="255"/>
    </location>
</feature>
<feature type="signal peptide" evidence="3">
    <location>
        <begin position="1"/>
        <end position="19"/>
    </location>
</feature>
<evidence type="ECO:0000256" key="1">
    <source>
        <dbReference type="SAM" id="Coils"/>
    </source>
</evidence>
<feature type="transmembrane region" description="Helical" evidence="2">
    <location>
        <begin position="142"/>
        <end position="162"/>
    </location>
</feature>
<sequence>MKAKAIFLQILLISFFFSGCDLFGPSQEEIRLKEKELNQAKQMKQEEIEAQLAIKEKEIALKEKELNQNQELKQKEVEFKLEEKKAELNSNKDIEIEKIKAGIAKEKIRIEKEKIKAINREKRLKFELEALQKEKDNQIKTYGLILIGVILLLLSFLLFIYLNNKRKDKLKAYEDNMEKYFRSKENEAKLQIANKILDTISKGELKPETEAKLIASLNGNPQSKIQSQNQVLKNSNDDVMNLEVLDKKIKKEQDK</sequence>
<keyword evidence="3" id="KW-0732">Signal</keyword>
<keyword evidence="2" id="KW-0812">Transmembrane</keyword>
<reference evidence="5" key="2">
    <citation type="submission" date="2017-09" db="EMBL/GenBank/DDBJ databases">
        <authorList>
            <person name="Perez-Cataluna A."/>
            <person name="Figueras M.J."/>
            <person name="Salas-Masso N."/>
        </authorList>
    </citation>
    <scope>NUCLEOTIDE SEQUENCE</scope>
    <source>
        <strain evidence="5">CECT 7727</strain>
    </source>
</reference>
<evidence type="ECO:0000256" key="2">
    <source>
        <dbReference type="SAM" id="Phobius"/>
    </source>
</evidence>
<keyword evidence="6" id="KW-1185">Reference proteome</keyword>
<gene>
    <name evidence="4" type="ORF">AMRN_1064</name>
    <name evidence="5" type="ORF">CPH92_10185</name>
</gene>
<evidence type="ECO:0000313" key="5">
    <source>
        <dbReference type="EMBL" id="PHO14789.1"/>
    </source>
</evidence>
<dbReference type="Proteomes" id="UP000264693">
    <property type="component" value="Chromosome"/>
</dbReference>
<dbReference type="RefSeq" id="WP_099311609.1">
    <property type="nucleotide sequence ID" value="NZ_CP032101.1"/>
</dbReference>
<feature type="coiled-coil region" evidence="1">
    <location>
        <begin position="114"/>
        <end position="141"/>
    </location>
</feature>
<evidence type="ECO:0000313" key="4">
    <source>
        <dbReference type="EMBL" id="AXX86815.1"/>
    </source>
</evidence>
<reference evidence="4 7" key="3">
    <citation type="submission" date="2018-08" db="EMBL/GenBank/DDBJ databases">
        <title>Complete genome of the Arcobacter marinus type strain JCM 15502.</title>
        <authorList>
            <person name="Miller W.G."/>
            <person name="Yee E."/>
            <person name="Huynh S."/>
            <person name="Parker C.T."/>
        </authorList>
    </citation>
    <scope>NUCLEOTIDE SEQUENCE [LARGE SCALE GENOMIC DNA]</scope>
    <source>
        <strain evidence="4 7">JCM 15502</strain>
    </source>
</reference>
<dbReference type="KEGG" id="amar:AMRN_1064"/>
<evidence type="ECO:0000256" key="3">
    <source>
        <dbReference type="SAM" id="SignalP"/>
    </source>
</evidence>
<dbReference type="Proteomes" id="UP000224740">
    <property type="component" value="Unassembled WGS sequence"/>
</dbReference>
<evidence type="ECO:0000313" key="6">
    <source>
        <dbReference type="Proteomes" id="UP000224740"/>
    </source>
</evidence>
<keyword evidence="2" id="KW-0472">Membrane</keyword>
<feature type="coiled-coil region" evidence="1">
    <location>
        <begin position="30"/>
        <end position="89"/>
    </location>
</feature>
<dbReference type="EMBL" id="CP032101">
    <property type="protein sequence ID" value="AXX86815.1"/>
    <property type="molecule type" value="Genomic_DNA"/>
</dbReference>
<reference evidence="6" key="1">
    <citation type="submission" date="2017-09" db="EMBL/GenBank/DDBJ databases">
        <title>Arcobacter canalis sp. nov., a new species isolated from a water canal contaminated with urban sewage.</title>
        <authorList>
            <person name="Perez-Cataluna A."/>
            <person name="Salas-Masso N."/>
            <person name="Figueras M.J."/>
        </authorList>
    </citation>
    <scope>NUCLEOTIDE SEQUENCE [LARGE SCALE GENOMIC DNA]</scope>
    <source>
        <strain evidence="6">CECT 7727</strain>
    </source>
</reference>
<organism evidence="4 7">
    <name type="scientific">Malaciobacter marinus</name>
    <dbReference type="NCBI Taxonomy" id="505249"/>
    <lineage>
        <taxon>Bacteria</taxon>
        <taxon>Pseudomonadati</taxon>
        <taxon>Campylobacterota</taxon>
        <taxon>Epsilonproteobacteria</taxon>
        <taxon>Campylobacterales</taxon>
        <taxon>Arcobacteraceae</taxon>
        <taxon>Malaciobacter</taxon>
    </lineage>
</organism>